<dbReference type="SMART" id="SM00287">
    <property type="entry name" value="SH3b"/>
    <property type="match status" value="1"/>
</dbReference>
<evidence type="ECO:0000256" key="3">
    <source>
        <dbReference type="ARBA" id="ARBA00022729"/>
    </source>
</evidence>
<feature type="signal peptide" evidence="8">
    <location>
        <begin position="1"/>
        <end position="21"/>
    </location>
</feature>
<dbReference type="EMBL" id="MPRL01000064">
    <property type="protein sequence ID" value="OOZ39027.1"/>
    <property type="molecule type" value="Genomic_DNA"/>
</dbReference>
<accession>A0A1T2L1P9</accession>
<keyword evidence="2 7" id="KW-0812">Transmembrane</keyword>
<keyword evidence="11" id="KW-1185">Reference proteome</keyword>
<comment type="caution">
    <text evidence="10">The sequence shown here is derived from an EMBL/GenBank/DDBJ whole genome shotgun (WGS) entry which is preliminary data.</text>
</comment>
<name>A0A1T2L1P9_9GAMM</name>
<evidence type="ECO:0000313" key="11">
    <source>
        <dbReference type="Proteomes" id="UP000191110"/>
    </source>
</evidence>
<reference evidence="10 11" key="1">
    <citation type="submission" date="2016-11" db="EMBL/GenBank/DDBJ databases">
        <title>Mixed transmission modes and dynamic genome evolution in an obligate animal-bacterial symbiosis.</title>
        <authorList>
            <person name="Russell S.L."/>
            <person name="Corbett-Detig R.B."/>
            <person name="Cavanaugh C.M."/>
        </authorList>
    </citation>
    <scope>NUCLEOTIDE SEQUENCE [LARGE SCALE GENOMIC DNA]</scope>
    <source>
        <strain evidence="10">Sveles-Q1</strain>
    </source>
</reference>
<evidence type="ECO:0000256" key="7">
    <source>
        <dbReference type="SAM" id="Phobius"/>
    </source>
</evidence>
<protein>
    <recommendedName>
        <fullName evidence="9">SH3b domain-containing protein</fullName>
    </recommendedName>
</protein>
<feature type="domain" description="SH3b" evidence="9">
    <location>
        <begin position="21"/>
        <end position="87"/>
    </location>
</feature>
<evidence type="ECO:0000256" key="6">
    <source>
        <dbReference type="SAM" id="Coils"/>
    </source>
</evidence>
<dbReference type="OrthoDB" id="9790951at2"/>
<organism evidence="10 11">
    <name type="scientific">Solemya pervernicosa gill symbiont</name>
    <dbReference type="NCBI Taxonomy" id="642797"/>
    <lineage>
        <taxon>Bacteria</taxon>
        <taxon>Pseudomonadati</taxon>
        <taxon>Pseudomonadota</taxon>
        <taxon>Gammaproteobacteria</taxon>
        <taxon>sulfur-oxidizing symbionts</taxon>
    </lineage>
</organism>
<keyword evidence="6" id="KW-0175">Coiled coil</keyword>
<keyword evidence="4 7" id="KW-1133">Transmembrane helix</keyword>
<dbReference type="InterPro" id="IPR016476">
    <property type="entry name" value="SH3_dom_pro"/>
</dbReference>
<keyword evidence="3 8" id="KW-0732">Signal</keyword>
<comment type="subcellular location">
    <subcellularLocation>
        <location evidence="1">Membrane</location>
        <topology evidence="1">Single-pass membrane protein</topology>
    </subcellularLocation>
</comment>
<evidence type="ECO:0000313" key="10">
    <source>
        <dbReference type="EMBL" id="OOZ39027.1"/>
    </source>
</evidence>
<evidence type="ECO:0000256" key="5">
    <source>
        <dbReference type="ARBA" id="ARBA00023136"/>
    </source>
</evidence>
<evidence type="ECO:0000256" key="1">
    <source>
        <dbReference type="ARBA" id="ARBA00004167"/>
    </source>
</evidence>
<dbReference type="Pfam" id="PF08239">
    <property type="entry name" value="SH3_3"/>
    <property type="match status" value="1"/>
</dbReference>
<feature type="coiled-coil region" evidence="6">
    <location>
        <begin position="86"/>
        <end position="186"/>
    </location>
</feature>
<dbReference type="NCBIfam" id="TIGR04211">
    <property type="entry name" value="SH3_and_anchor"/>
    <property type="match status" value="1"/>
</dbReference>
<keyword evidence="5 7" id="KW-0472">Membrane</keyword>
<evidence type="ECO:0000256" key="2">
    <source>
        <dbReference type="ARBA" id="ARBA00022692"/>
    </source>
</evidence>
<feature type="chain" id="PRO_5013250354" description="SH3b domain-containing protein" evidence="8">
    <location>
        <begin position="22"/>
        <end position="225"/>
    </location>
</feature>
<dbReference type="AlphaFoldDB" id="A0A1T2L1P9"/>
<evidence type="ECO:0000256" key="8">
    <source>
        <dbReference type="SAM" id="SignalP"/>
    </source>
</evidence>
<dbReference type="GO" id="GO:0016020">
    <property type="term" value="C:membrane"/>
    <property type="evidence" value="ECO:0007669"/>
    <property type="project" value="UniProtKB-SubCell"/>
</dbReference>
<dbReference type="PROSITE" id="PS51781">
    <property type="entry name" value="SH3B"/>
    <property type="match status" value="1"/>
</dbReference>
<dbReference type="InterPro" id="IPR003646">
    <property type="entry name" value="SH3-like_bac-type"/>
</dbReference>
<evidence type="ECO:0000259" key="9">
    <source>
        <dbReference type="PROSITE" id="PS51781"/>
    </source>
</evidence>
<gene>
    <name evidence="10" type="ORF">BOW53_13330</name>
</gene>
<dbReference type="Gene3D" id="2.30.30.40">
    <property type="entry name" value="SH3 Domains"/>
    <property type="match status" value="1"/>
</dbReference>
<sequence length="225" mass="25101">MSYKKILLALPLLVILTSVEAETRYVTDQFKVMVRSGEGTKHKIVRMLPSGYSVDVLGANPETGYSEVRLKNGNTGYILTRQLMAEQSARDRIAVAEQRVEELSAEPGRLSSRLAEIQVENQKLQKSNGSLQSKNAQLEKELKSIKRTASNAVKIANERNELSTRVEGLEQQLSEVKFENQTLSNQSTQKWFMIGAGVTITGIIIGLILPNVRLGRRRKDSWGSL</sequence>
<evidence type="ECO:0000256" key="4">
    <source>
        <dbReference type="ARBA" id="ARBA00022989"/>
    </source>
</evidence>
<dbReference type="Proteomes" id="UP000191110">
    <property type="component" value="Unassembled WGS sequence"/>
</dbReference>
<feature type="transmembrane region" description="Helical" evidence="7">
    <location>
        <begin position="191"/>
        <end position="209"/>
    </location>
</feature>
<proteinExistence type="predicted"/>